<reference evidence="3 4" key="1">
    <citation type="submission" date="2023-07" db="EMBL/GenBank/DDBJ databases">
        <title>Sequencing the genomes of 1000 actinobacteria strains.</title>
        <authorList>
            <person name="Klenk H.-P."/>
        </authorList>
    </citation>
    <scope>NUCLEOTIDE SEQUENCE [LARGE SCALE GENOMIC DNA]</scope>
    <source>
        <strain evidence="3 4">DSM 46740</strain>
    </source>
</reference>
<accession>A0ABT9Q6H3</accession>
<dbReference type="InterPro" id="IPR005543">
    <property type="entry name" value="PASTA_dom"/>
</dbReference>
<sequence length="139" mass="14160">MQVSRLLSALSVLSAVSLGAVLTGCGDGADAAAPASAVLAPQSAPVATAAKGAAETSAKARGSAPDMRALPNVIGMSLQEGQNAMQAAGFFVLDDQDATGQNRFQVNDHNWVITDQSPAAGRKFPTDTPVVLYAKKYGE</sequence>
<feature type="domain" description="PASTA" evidence="2">
    <location>
        <begin position="64"/>
        <end position="136"/>
    </location>
</feature>
<comment type="caution">
    <text evidence="3">The sequence shown here is derived from an EMBL/GenBank/DDBJ whole genome shotgun (WGS) entry which is preliminary data.</text>
</comment>
<dbReference type="CDD" id="cd06577">
    <property type="entry name" value="PASTA_pknB"/>
    <property type="match status" value="1"/>
</dbReference>
<feature type="chain" id="PRO_5046509810" description="PASTA domain-containing protein" evidence="1">
    <location>
        <begin position="20"/>
        <end position="139"/>
    </location>
</feature>
<dbReference type="Gene3D" id="3.30.10.20">
    <property type="match status" value="1"/>
</dbReference>
<evidence type="ECO:0000259" key="2">
    <source>
        <dbReference type="PROSITE" id="PS51178"/>
    </source>
</evidence>
<dbReference type="RefSeq" id="WP_307556255.1">
    <property type="nucleotide sequence ID" value="NZ_JAUSQU010000001.1"/>
</dbReference>
<evidence type="ECO:0000313" key="3">
    <source>
        <dbReference type="EMBL" id="MDP9842336.1"/>
    </source>
</evidence>
<evidence type="ECO:0000256" key="1">
    <source>
        <dbReference type="SAM" id="SignalP"/>
    </source>
</evidence>
<name>A0ABT9Q6H3_9ACTN</name>
<proteinExistence type="predicted"/>
<organism evidence="3 4">
    <name type="scientific">Streptosporangium lutulentum</name>
    <dbReference type="NCBI Taxonomy" id="1461250"/>
    <lineage>
        <taxon>Bacteria</taxon>
        <taxon>Bacillati</taxon>
        <taxon>Actinomycetota</taxon>
        <taxon>Actinomycetes</taxon>
        <taxon>Streptosporangiales</taxon>
        <taxon>Streptosporangiaceae</taxon>
        <taxon>Streptosporangium</taxon>
    </lineage>
</organism>
<protein>
    <recommendedName>
        <fullName evidence="2">PASTA domain-containing protein</fullName>
    </recommendedName>
</protein>
<dbReference type="EMBL" id="JAUSQU010000001">
    <property type="protein sequence ID" value="MDP9842336.1"/>
    <property type="molecule type" value="Genomic_DNA"/>
</dbReference>
<keyword evidence="1" id="KW-0732">Signal</keyword>
<dbReference type="Proteomes" id="UP001225356">
    <property type="component" value="Unassembled WGS sequence"/>
</dbReference>
<dbReference type="Pfam" id="PF03793">
    <property type="entry name" value="PASTA"/>
    <property type="match status" value="1"/>
</dbReference>
<dbReference type="PROSITE" id="PS51178">
    <property type="entry name" value="PASTA"/>
    <property type="match status" value="1"/>
</dbReference>
<dbReference type="PROSITE" id="PS51257">
    <property type="entry name" value="PROKAR_LIPOPROTEIN"/>
    <property type="match status" value="1"/>
</dbReference>
<keyword evidence="4" id="KW-1185">Reference proteome</keyword>
<evidence type="ECO:0000313" key="4">
    <source>
        <dbReference type="Proteomes" id="UP001225356"/>
    </source>
</evidence>
<gene>
    <name evidence="3" type="ORF">J2853_001547</name>
</gene>
<feature type="signal peptide" evidence="1">
    <location>
        <begin position="1"/>
        <end position="19"/>
    </location>
</feature>